<evidence type="ECO:0000256" key="1">
    <source>
        <dbReference type="PROSITE-ProRule" id="PRU00339"/>
    </source>
</evidence>
<gene>
    <name evidence="2" type="ORF">GJQ55_03655</name>
</gene>
<dbReference type="SMART" id="SM00028">
    <property type="entry name" value="TPR"/>
    <property type="match status" value="3"/>
</dbReference>
<dbReference type="AlphaFoldDB" id="A0A9X7UX46"/>
<dbReference type="RefSeq" id="WP_228346167.1">
    <property type="nucleotide sequence ID" value="NZ_CP046056.1"/>
</dbReference>
<proteinExistence type="predicted"/>
<feature type="repeat" description="TPR" evidence="1">
    <location>
        <begin position="78"/>
        <end position="111"/>
    </location>
</feature>
<dbReference type="Gene3D" id="1.25.40.10">
    <property type="entry name" value="Tetratricopeptide repeat domain"/>
    <property type="match status" value="1"/>
</dbReference>
<keyword evidence="1" id="KW-0802">TPR repeat</keyword>
<evidence type="ECO:0000313" key="3">
    <source>
        <dbReference type="Proteomes" id="UP000596074"/>
    </source>
</evidence>
<dbReference type="SUPFAM" id="SSF48452">
    <property type="entry name" value="TPR-like"/>
    <property type="match status" value="1"/>
</dbReference>
<evidence type="ECO:0000313" key="2">
    <source>
        <dbReference type="EMBL" id="QQD23635.1"/>
    </source>
</evidence>
<sequence length="268" mass="30765">MIRLSVTPRFFAPLLLLVASLLLTSCVTVTESRLTKKASPEKAVENYTQLGLGYLQRGRPDLARQRLQKALDIEEDYAPANDAMGLLWQTEGEFDLAEEYFRKAIRNDGSFTRARHNLGRLFSQTKEYASAESELKRASGDRYYDNRVGAMNDLALNFYRQNKIEQAIDTYGQTLRIAPYNAEALVNGSTLLFEAQRYEESLKYFDRFDRLVQREQAAHNAHSLWLGIKLLTIQQDTRRTIALATDLKRNFPDSVEYRLYQESLTGAN</sequence>
<dbReference type="PANTHER" id="PTHR12558:SF13">
    <property type="entry name" value="CELL DIVISION CYCLE PROTEIN 27 HOMOLOG"/>
    <property type="match status" value="1"/>
</dbReference>
<dbReference type="EMBL" id="CP046056">
    <property type="protein sequence ID" value="QQD23635.1"/>
    <property type="molecule type" value="Genomic_DNA"/>
</dbReference>
<dbReference type="PROSITE" id="PS51257">
    <property type="entry name" value="PROKAR_LIPOPROTEIN"/>
    <property type="match status" value="1"/>
</dbReference>
<feature type="repeat" description="TPR" evidence="1">
    <location>
        <begin position="44"/>
        <end position="77"/>
    </location>
</feature>
<reference evidence="2 3" key="1">
    <citation type="submission" date="2019-11" db="EMBL/GenBank/DDBJ databases">
        <title>Venatorbacter sp. nov. a predator of Campylobacter and other Gram-negative bacteria.</title>
        <authorList>
            <person name="Saeedi A."/>
            <person name="Cummings N.J."/>
            <person name="Connerton I.F."/>
            <person name="Connerton P.L."/>
        </authorList>
    </citation>
    <scope>NUCLEOTIDE SEQUENCE [LARGE SCALE GENOMIC DNA]</scope>
    <source>
        <strain evidence="2">XL5</strain>
    </source>
</reference>
<accession>A0A9X7UX46</accession>
<dbReference type="Proteomes" id="UP000596074">
    <property type="component" value="Chromosome"/>
</dbReference>
<dbReference type="KEGG" id="vcw:GJQ55_03655"/>
<dbReference type="InterPro" id="IPR011990">
    <property type="entry name" value="TPR-like_helical_dom_sf"/>
</dbReference>
<dbReference type="PROSITE" id="PS50005">
    <property type="entry name" value="TPR"/>
    <property type="match status" value="3"/>
</dbReference>
<protein>
    <submittedName>
        <fullName evidence="2">Tetratricopeptide repeat protein</fullName>
    </submittedName>
</protein>
<keyword evidence="3" id="KW-1185">Reference proteome</keyword>
<feature type="repeat" description="TPR" evidence="1">
    <location>
        <begin position="148"/>
        <end position="181"/>
    </location>
</feature>
<name>A0A9X7UX46_9GAMM</name>
<organism evidence="2 3">
    <name type="scientific">Venatoribacter cucullus</name>
    <dbReference type="NCBI Taxonomy" id="2661630"/>
    <lineage>
        <taxon>Bacteria</taxon>
        <taxon>Pseudomonadati</taxon>
        <taxon>Pseudomonadota</taxon>
        <taxon>Gammaproteobacteria</taxon>
        <taxon>Oceanospirillales</taxon>
        <taxon>Oceanospirillaceae</taxon>
        <taxon>Venatoribacter</taxon>
    </lineage>
</organism>
<dbReference type="Pfam" id="PF13432">
    <property type="entry name" value="TPR_16"/>
    <property type="match status" value="2"/>
</dbReference>
<dbReference type="InterPro" id="IPR019734">
    <property type="entry name" value="TPR_rpt"/>
</dbReference>
<dbReference type="PANTHER" id="PTHR12558">
    <property type="entry name" value="CELL DIVISION CYCLE 16,23,27"/>
    <property type="match status" value="1"/>
</dbReference>